<dbReference type="KEGG" id="vpy:HZI73_17425"/>
<sequence length="273" mass="31773">MFNLSSIYSPITSQYPNPGDKYVPCDALKPYIASFWGTECPESDIPNEGSPILVIPDTCVDIIFVMDHRTNSFSGHYSGINDRPFMTSPVVETTRVSYFAIRFYFWGIHVFSDYHMRDSLNTFEDSNVYFNGWDSFFKNLLIQTSLIEERIPIAERFLLSKLNIHKKNDHVLNATYCILNSKGTKHIKEVCAYTAISQRQLERLFLEYIGISMKKVSNLVRYQNLWQDIAFSPHYNILDFVDKYSFTDQSHLLNAFKKYHGVTPNQAKKIMFE</sequence>
<dbReference type="Gene3D" id="1.10.10.60">
    <property type="entry name" value="Homeodomain-like"/>
    <property type="match status" value="1"/>
</dbReference>
<dbReference type="RefSeq" id="WP_212694655.1">
    <property type="nucleotide sequence ID" value="NZ_CP058649.1"/>
</dbReference>
<dbReference type="Proteomes" id="UP000683246">
    <property type="component" value="Chromosome"/>
</dbReference>
<dbReference type="Pfam" id="PF12833">
    <property type="entry name" value="HTH_18"/>
    <property type="match status" value="1"/>
</dbReference>
<evidence type="ECO:0000313" key="2">
    <source>
        <dbReference type="EMBL" id="QUI23965.1"/>
    </source>
</evidence>
<evidence type="ECO:0000259" key="1">
    <source>
        <dbReference type="PROSITE" id="PS01124"/>
    </source>
</evidence>
<dbReference type="EMBL" id="CP058649">
    <property type="protein sequence ID" value="QUI23965.1"/>
    <property type="molecule type" value="Genomic_DNA"/>
</dbReference>
<gene>
    <name evidence="2" type="ORF">HZI73_17425</name>
</gene>
<dbReference type="AlphaFoldDB" id="A0A8J8SHL1"/>
<name>A0A8J8SHL1_9FIRM</name>
<dbReference type="PROSITE" id="PS01124">
    <property type="entry name" value="HTH_ARAC_FAMILY_2"/>
    <property type="match status" value="1"/>
</dbReference>
<keyword evidence="3" id="KW-1185">Reference proteome</keyword>
<evidence type="ECO:0000313" key="3">
    <source>
        <dbReference type="Proteomes" id="UP000683246"/>
    </source>
</evidence>
<dbReference type="SMART" id="SM00342">
    <property type="entry name" value="HTH_ARAC"/>
    <property type="match status" value="1"/>
</dbReference>
<dbReference type="InterPro" id="IPR046532">
    <property type="entry name" value="DUF6597"/>
</dbReference>
<proteinExistence type="predicted"/>
<dbReference type="GO" id="GO:0043565">
    <property type="term" value="F:sequence-specific DNA binding"/>
    <property type="evidence" value="ECO:0007669"/>
    <property type="project" value="InterPro"/>
</dbReference>
<reference evidence="2" key="1">
    <citation type="submission" date="2020-07" db="EMBL/GenBank/DDBJ databases">
        <title>Vallitalea pronyensis genome.</title>
        <authorList>
            <person name="Postec A."/>
        </authorList>
    </citation>
    <scope>NUCLEOTIDE SEQUENCE</scope>
    <source>
        <strain evidence="2">FatNI3</strain>
    </source>
</reference>
<dbReference type="GO" id="GO:0003700">
    <property type="term" value="F:DNA-binding transcription factor activity"/>
    <property type="evidence" value="ECO:0007669"/>
    <property type="project" value="InterPro"/>
</dbReference>
<organism evidence="2 3">
    <name type="scientific">Vallitalea pronyensis</name>
    <dbReference type="NCBI Taxonomy" id="1348613"/>
    <lineage>
        <taxon>Bacteria</taxon>
        <taxon>Bacillati</taxon>
        <taxon>Bacillota</taxon>
        <taxon>Clostridia</taxon>
        <taxon>Lachnospirales</taxon>
        <taxon>Vallitaleaceae</taxon>
        <taxon>Vallitalea</taxon>
    </lineage>
</organism>
<feature type="domain" description="HTH araC/xylS-type" evidence="1">
    <location>
        <begin position="169"/>
        <end position="270"/>
    </location>
</feature>
<protein>
    <submittedName>
        <fullName evidence="2">AraC family transcriptional regulator</fullName>
    </submittedName>
</protein>
<accession>A0A8J8SHL1</accession>
<dbReference type="InterPro" id="IPR018060">
    <property type="entry name" value="HTH_AraC"/>
</dbReference>
<dbReference type="Pfam" id="PF20240">
    <property type="entry name" value="DUF6597"/>
    <property type="match status" value="1"/>
</dbReference>